<reference evidence="1 2" key="1">
    <citation type="submission" date="2019-01" db="EMBL/GenBank/DDBJ databases">
        <title>Sequencing of cultivated peanut Arachis hypogaea provides insights into genome evolution and oil improvement.</title>
        <authorList>
            <person name="Chen X."/>
        </authorList>
    </citation>
    <scope>NUCLEOTIDE SEQUENCE [LARGE SCALE GENOMIC DNA]</scope>
    <source>
        <strain evidence="2">cv. Fuhuasheng</strain>
        <tissue evidence="1">Leaves</tissue>
    </source>
</reference>
<dbReference type="Proteomes" id="UP000289738">
    <property type="component" value="Chromosome A05"/>
</dbReference>
<dbReference type="AlphaFoldDB" id="A0A445CZK1"/>
<comment type="caution">
    <text evidence="1">The sequence shown here is derived from an EMBL/GenBank/DDBJ whole genome shotgun (WGS) entry which is preliminary data.</text>
</comment>
<sequence>MNMTTTTRPPRLRPRATRYTWWEKERHFTP</sequence>
<evidence type="ECO:0000313" key="1">
    <source>
        <dbReference type="EMBL" id="RYR56357.1"/>
    </source>
</evidence>
<evidence type="ECO:0000313" key="2">
    <source>
        <dbReference type="Proteomes" id="UP000289738"/>
    </source>
</evidence>
<dbReference type="EMBL" id="SDMP01000005">
    <property type="protein sequence ID" value="RYR56357.1"/>
    <property type="molecule type" value="Genomic_DNA"/>
</dbReference>
<keyword evidence="2" id="KW-1185">Reference proteome</keyword>
<proteinExistence type="predicted"/>
<name>A0A445CZK1_ARAHY</name>
<organism evidence="1 2">
    <name type="scientific">Arachis hypogaea</name>
    <name type="common">Peanut</name>
    <dbReference type="NCBI Taxonomy" id="3818"/>
    <lineage>
        <taxon>Eukaryota</taxon>
        <taxon>Viridiplantae</taxon>
        <taxon>Streptophyta</taxon>
        <taxon>Embryophyta</taxon>
        <taxon>Tracheophyta</taxon>
        <taxon>Spermatophyta</taxon>
        <taxon>Magnoliopsida</taxon>
        <taxon>eudicotyledons</taxon>
        <taxon>Gunneridae</taxon>
        <taxon>Pentapetalae</taxon>
        <taxon>rosids</taxon>
        <taxon>fabids</taxon>
        <taxon>Fabales</taxon>
        <taxon>Fabaceae</taxon>
        <taxon>Papilionoideae</taxon>
        <taxon>50 kb inversion clade</taxon>
        <taxon>dalbergioids sensu lato</taxon>
        <taxon>Dalbergieae</taxon>
        <taxon>Pterocarpus clade</taxon>
        <taxon>Arachis</taxon>
    </lineage>
</organism>
<gene>
    <name evidence="1" type="ORF">Ahy_A05g022072</name>
</gene>
<protein>
    <submittedName>
        <fullName evidence="1">Uncharacterized protein</fullName>
    </submittedName>
</protein>
<accession>A0A445CZK1</accession>